<evidence type="ECO:0000256" key="7">
    <source>
        <dbReference type="SAM" id="Phobius"/>
    </source>
</evidence>
<dbReference type="FunFam" id="2.60.40.10:FF:000142">
    <property type="entry name" value="V-set domain-containing T-cell activation inhibitor 1"/>
    <property type="match status" value="1"/>
</dbReference>
<dbReference type="AlphaFoldDB" id="A0A8J4TRG7"/>
<reference evidence="11" key="1">
    <citation type="submission" date="2020-07" db="EMBL/GenBank/DDBJ databases">
        <title>Clarias magur genome sequencing, assembly and annotation.</title>
        <authorList>
            <person name="Kushwaha B."/>
            <person name="Kumar R."/>
            <person name="Das P."/>
            <person name="Joshi C.G."/>
            <person name="Kumar D."/>
            <person name="Nagpure N.S."/>
            <person name="Pandey M."/>
            <person name="Agarwal S."/>
            <person name="Srivastava S."/>
            <person name="Singh M."/>
            <person name="Sahoo L."/>
            <person name="Jayasankar P."/>
            <person name="Meher P.K."/>
            <person name="Koringa P.G."/>
            <person name="Iquebal M.A."/>
            <person name="Das S.P."/>
            <person name="Bit A."/>
            <person name="Patnaik S."/>
            <person name="Patel N."/>
            <person name="Shah T.M."/>
            <person name="Hinsu A."/>
            <person name="Jena J.K."/>
        </authorList>
    </citation>
    <scope>NUCLEOTIDE SEQUENCE</scope>
    <source>
        <strain evidence="11">CIFAMagur01</strain>
        <tissue evidence="11">Testis</tissue>
    </source>
</reference>
<dbReference type="PANTHER" id="PTHR24100:SF151">
    <property type="entry name" value="ICOS LIGAND"/>
    <property type="match status" value="1"/>
</dbReference>
<dbReference type="OrthoDB" id="10055806at2759"/>
<comment type="caution">
    <text evidence="11">The sequence shown here is derived from an EMBL/GenBank/DDBJ whole genome shotgun (WGS) entry which is preliminary data.</text>
</comment>
<feature type="signal peptide" evidence="8">
    <location>
        <begin position="1"/>
        <end position="16"/>
    </location>
</feature>
<evidence type="ECO:0000313" key="12">
    <source>
        <dbReference type="Proteomes" id="UP000727407"/>
    </source>
</evidence>
<dbReference type="PROSITE" id="PS50188">
    <property type="entry name" value="B302_SPRY"/>
    <property type="match status" value="1"/>
</dbReference>
<dbReference type="Pfam" id="PF07686">
    <property type="entry name" value="V-set"/>
    <property type="match status" value="1"/>
</dbReference>
<feature type="domain" description="Ig-like" evidence="10">
    <location>
        <begin position="19"/>
        <end position="131"/>
    </location>
</feature>
<dbReference type="Gene3D" id="2.60.120.920">
    <property type="match status" value="1"/>
</dbReference>
<keyword evidence="4" id="KW-1015">Disulfide bond</keyword>
<dbReference type="Pfam" id="PF22705">
    <property type="entry name" value="C2-set_3"/>
    <property type="match status" value="1"/>
</dbReference>
<dbReference type="Proteomes" id="UP000727407">
    <property type="component" value="Unassembled WGS sequence"/>
</dbReference>
<dbReference type="InterPro" id="IPR013783">
    <property type="entry name" value="Ig-like_fold"/>
</dbReference>
<protein>
    <submittedName>
        <fullName evidence="11">Butyrophilin subfamily 1 member A1-like isoform X1</fullName>
    </submittedName>
</protein>
<dbReference type="SMART" id="SM00406">
    <property type="entry name" value="IGv"/>
    <property type="match status" value="1"/>
</dbReference>
<name>A0A8J4TRG7_CLAMG</name>
<dbReference type="EMBL" id="QNUK01000084">
    <property type="protein sequence ID" value="KAF5902801.1"/>
    <property type="molecule type" value="Genomic_DNA"/>
</dbReference>
<dbReference type="GO" id="GO:0009897">
    <property type="term" value="C:external side of plasma membrane"/>
    <property type="evidence" value="ECO:0007669"/>
    <property type="project" value="TreeGrafter"/>
</dbReference>
<dbReference type="InterPro" id="IPR013320">
    <property type="entry name" value="ConA-like_dom_sf"/>
</dbReference>
<evidence type="ECO:0000313" key="11">
    <source>
        <dbReference type="EMBL" id="KAF5902801.1"/>
    </source>
</evidence>
<feature type="chain" id="PRO_5035267140" evidence="8">
    <location>
        <begin position="17"/>
        <end position="501"/>
    </location>
</feature>
<keyword evidence="3 7" id="KW-0472">Membrane</keyword>
<keyword evidence="7" id="KW-1133">Transmembrane helix</keyword>
<feature type="domain" description="Ig-like" evidence="10">
    <location>
        <begin position="141"/>
        <end position="228"/>
    </location>
</feature>
<feature type="transmembrane region" description="Helical" evidence="7">
    <location>
        <begin position="237"/>
        <end position="260"/>
    </location>
</feature>
<dbReference type="InterPro" id="IPR007110">
    <property type="entry name" value="Ig-like_dom"/>
</dbReference>
<dbReference type="PANTHER" id="PTHR24100">
    <property type="entry name" value="BUTYROPHILIN"/>
    <property type="match status" value="1"/>
</dbReference>
<dbReference type="SMART" id="SM00409">
    <property type="entry name" value="IG"/>
    <property type="match status" value="1"/>
</dbReference>
<evidence type="ECO:0000256" key="3">
    <source>
        <dbReference type="ARBA" id="ARBA00023136"/>
    </source>
</evidence>
<evidence type="ECO:0000256" key="4">
    <source>
        <dbReference type="ARBA" id="ARBA00023157"/>
    </source>
</evidence>
<dbReference type="GO" id="GO:0050852">
    <property type="term" value="P:T cell receptor signaling pathway"/>
    <property type="evidence" value="ECO:0007669"/>
    <property type="project" value="TreeGrafter"/>
</dbReference>
<keyword evidence="6" id="KW-0393">Immunoglobulin domain</keyword>
<dbReference type="SMART" id="SM00589">
    <property type="entry name" value="PRY"/>
    <property type="match status" value="1"/>
</dbReference>
<keyword evidence="5" id="KW-0325">Glycoprotein</keyword>
<dbReference type="InterPro" id="IPR003599">
    <property type="entry name" value="Ig_sub"/>
</dbReference>
<dbReference type="InterPro" id="IPR013106">
    <property type="entry name" value="Ig_V-set"/>
</dbReference>
<organism evidence="11 12">
    <name type="scientific">Clarias magur</name>
    <name type="common">Asian catfish</name>
    <name type="synonym">Macropteronotus magur</name>
    <dbReference type="NCBI Taxonomy" id="1594786"/>
    <lineage>
        <taxon>Eukaryota</taxon>
        <taxon>Metazoa</taxon>
        <taxon>Chordata</taxon>
        <taxon>Craniata</taxon>
        <taxon>Vertebrata</taxon>
        <taxon>Euteleostomi</taxon>
        <taxon>Actinopterygii</taxon>
        <taxon>Neopterygii</taxon>
        <taxon>Teleostei</taxon>
        <taxon>Ostariophysi</taxon>
        <taxon>Siluriformes</taxon>
        <taxon>Clariidae</taxon>
        <taxon>Clarias</taxon>
    </lineage>
</organism>
<dbReference type="GO" id="GO:0005102">
    <property type="term" value="F:signaling receptor binding"/>
    <property type="evidence" value="ECO:0007669"/>
    <property type="project" value="TreeGrafter"/>
</dbReference>
<dbReference type="InterPro" id="IPR003879">
    <property type="entry name" value="Butyrophylin_SPRY"/>
</dbReference>
<dbReference type="Gene3D" id="2.60.40.10">
    <property type="entry name" value="Immunoglobulins"/>
    <property type="match status" value="2"/>
</dbReference>
<evidence type="ECO:0000259" key="10">
    <source>
        <dbReference type="PROSITE" id="PS50835"/>
    </source>
</evidence>
<dbReference type="GO" id="GO:1903037">
    <property type="term" value="P:regulation of leukocyte cell-cell adhesion"/>
    <property type="evidence" value="ECO:0007669"/>
    <property type="project" value="UniProtKB-ARBA"/>
</dbReference>
<dbReference type="SUPFAM" id="SSF49899">
    <property type="entry name" value="Concanavalin A-like lectins/glucanases"/>
    <property type="match status" value="1"/>
</dbReference>
<dbReference type="Pfam" id="PF13765">
    <property type="entry name" value="PRY"/>
    <property type="match status" value="1"/>
</dbReference>
<gene>
    <name evidence="11" type="ORF">DAT39_007488</name>
</gene>
<dbReference type="InterPro" id="IPR043136">
    <property type="entry name" value="B30.2/SPRY_sf"/>
</dbReference>
<dbReference type="InterPro" id="IPR050504">
    <property type="entry name" value="IgSF_BTN/MOG"/>
</dbReference>
<dbReference type="InterPro" id="IPR001870">
    <property type="entry name" value="B30.2/SPRY"/>
</dbReference>
<dbReference type="InterPro" id="IPR036179">
    <property type="entry name" value="Ig-like_dom_sf"/>
</dbReference>
<evidence type="ECO:0000256" key="1">
    <source>
        <dbReference type="ARBA" id="ARBA00004370"/>
    </source>
</evidence>
<proteinExistence type="predicted"/>
<feature type="domain" description="B30.2/SPRY" evidence="9">
    <location>
        <begin position="299"/>
        <end position="501"/>
    </location>
</feature>
<evidence type="ECO:0000256" key="2">
    <source>
        <dbReference type="ARBA" id="ARBA00022729"/>
    </source>
</evidence>
<dbReference type="GO" id="GO:0050863">
    <property type="term" value="P:regulation of T cell activation"/>
    <property type="evidence" value="ECO:0007669"/>
    <property type="project" value="UniProtKB-ARBA"/>
</dbReference>
<sequence>MILSVTVLILYSFIESQSERLNVVGPGASLVAVAGEDLILPCFLKPNTSAVDMTVEWFKLYAQDSLVHLYRNHEDRNEKQAQSYRGRTSLFKEELHKGNASLRLSALRVSDEGAYKCLIEDKSWSDDVVVNVIVEARGSHPVIMMESYDNSGGINLVCESKGWNPQPDVLWLNREGAPLPAEETQIHRDTEGFSVKRRITVHDYSDSNRFYCRFQQIHHMMETEIIVNNKIFGAWKWNVGISVSACLFAVGLIIISVICYNQERQIQRMEAEMQKDKQYTERQIQSMEAEMQKNMQYTELQRLSVEYELVKKKQYTVDVTLDPDTAYPRLILSADGKQVRHVDTEQDLPDTPKRFDKCACVLGKHSFSSGRFYYEVQIIDEESFLDEGTINCMIPKIGPRLKFLKYFREFFGLDQSPKVEELMLQFSDAAEPFRDLETNYKQMQYFAKSGNFIQPVEEFLPGVSYVQQWDSTTGTVRQVAVPDSYQRILLQCLLVKLLEIP</sequence>
<evidence type="ECO:0000259" key="9">
    <source>
        <dbReference type="PROSITE" id="PS50188"/>
    </source>
</evidence>
<feature type="non-terminal residue" evidence="11">
    <location>
        <position position="501"/>
    </location>
</feature>
<evidence type="ECO:0000256" key="8">
    <source>
        <dbReference type="SAM" id="SignalP"/>
    </source>
</evidence>
<keyword evidence="12" id="KW-1185">Reference proteome</keyword>
<dbReference type="InterPro" id="IPR006574">
    <property type="entry name" value="PRY"/>
</dbReference>
<dbReference type="GO" id="GO:0001817">
    <property type="term" value="P:regulation of cytokine production"/>
    <property type="evidence" value="ECO:0007669"/>
    <property type="project" value="TreeGrafter"/>
</dbReference>
<evidence type="ECO:0000256" key="5">
    <source>
        <dbReference type="ARBA" id="ARBA00023180"/>
    </source>
</evidence>
<accession>A0A8J4TRG7</accession>
<dbReference type="SUPFAM" id="SSF48726">
    <property type="entry name" value="Immunoglobulin"/>
    <property type="match status" value="2"/>
</dbReference>
<comment type="subcellular location">
    <subcellularLocation>
        <location evidence="1">Membrane</location>
    </subcellularLocation>
</comment>
<evidence type="ECO:0000256" key="6">
    <source>
        <dbReference type="ARBA" id="ARBA00023319"/>
    </source>
</evidence>
<keyword evidence="2 8" id="KW-0732">Signal</keyword>
<dbReference type="PROSITE" id="PS50835">
    <property type="entry name" value="IG_LIKE"/>
    <property type="match status" value="2"/>
</dbReference>
<dbReference type="PRINTS" id="PR01407">
    <property type="entry name" value="BUTYPHLNCDUF"/>
</dbReference>
<dbReference type="InterPro" id="IPR053896">
    <property type="entry name" value="BTN3A2-like_Ig-C"/>
</dbReference>
<keyword evidence="7" id="KW-0812">Transmembrane</keyword>